<accession>F2WQ74</accession>
<dbReference type="SUPFAM" id="SSF54211">
    <property type="entry name" value="Ribosomal protein S5 domain 2-like"/>
    <property type="match status" value="1"/>
</dbReference>
<dbReference type="EC" id="3.4.21.-" evidence="7"/>
<dbReference type="SUPFAM" id="SSF88697">
    <property type="entry name" value="PUA domain-like"/>
    <property type="match status" value="1"/>
</dbReference>
<feature type="compositionally biased region" description="Basic and acidic residues" evidence="11">
    <location>
        <begin position="264"/>
        <end position="273"/>
    </location>
</feature>
<feature type="region of interest" description="Disordered" evidence="11">
    <location>
        <begin position="264"/>
        <end position="289"/>
    </location>
</feature>
<dbReference type="Gene3D" id="1.20.58.1480">
    <property type="match status" value="1"/>
</dbReference>
<dbReference type="InterPro" id="IPR027065">
    <property type="entry name" value="Lon_Prtase"/>
</dbReference>
<dbReference type="InterPro" id="IPR054594">
    <property type="entry name" value="Lon_lid"/>
</dbReference>
<dbReference type="InterPro" id="IPR008269">
    <property type="entry name" value="Lon_proteolytic"/>
</dbReference>
<feature type="active site" evidence="8 10">
    <location>
        <position position="812"/>
    </location>
</feature>
<evidence type="ECO:0000259" key="12">
    <source>
        <dbReference type="PROSITE" id="PS51786"/>
    </source>
</evidence>
<dbReference type="PIRSF" id="PIRSF001174">
    <property type="entry name" value="Lon_proteas"/>
    <property type="match status" value="1"/>
</dbReference>
<protein>
    <recommendedName>
        <fullName evidence="7">Lon protease homolog</fullName>
        <ecNumber evidence="7">3.4.21.-</ecNumber>
    </recommendedName>
</protein>
<evidence type="ECO:0000256" key="5">
    <source>
        <dbReference type="ARBA" id="ARBA00022840"/>
    </source>
</evidence>
<feature type="active site" evidence="8 10">
    <location>
        <position position="855"/>
    </location>
</feature>
<dbReference type="PRINTS" id="PR00830">
    <property type="entry name" value="ENDOLAPTASE"/>
</dbReference>
<organism evidence="14">
    <name type="scientific">Karlodinium veneficum</name>
    <name type="common">Dinoflagellate</name>
    <name type="synonym">Karlodinium micrum</name>
    <dbReference type="NCBI Taxonomy" id="407301"/>
    <lineage>
        <taxon>Eukaryota</taxon>
        <taxon>Sar</taxon>
        <taxon>Alveolata</taxon>
        <taxon>Dinophyceae</taxon>
        <taxon>Gymnodiniales</taxon>
        <taxon>Kareniaceae</taxon>
        <taxon>Karlodinium</taxon>
    </lineage>
</organism>
<keyword evidence="2 7" id="KW-0547">Nucleotide-binding</keyword>
<keyword evidence="5 7" id="KW-0067">ATP-binding</keyword>
<dbReference type="Gene3D" id="2.30.130.40">
    <property type="entry name" value="LON domain-like"/>
    <property type="match status" value="1"/>
</dbReference>
<dbReference type="Pfam" id="PF22667">
    <property type="entry name" value="Lon_lid"/>
    <property type="match status" value="1"/>
</dbReference>
<evidence type="ECO:0000256" key="8">
    <source>
        <dbReference type="PIRSR" id="PIRSR001174-1"/>
    </source>
</evidence>
<keyword evidence="4 7" id="KW-0720">Serine protease</keyword>
<keyword evidence="3 7" id="KW-0378">Hydrolase</keyword>
<feature type="domain" description="Lon proteolytic" evidence="12">
    <location>
        <begin position="709"/>
        <end position="907"/>
    </location>
</feature>
<dbReference type="InterPro" id="IPR003959">
    <property type="entry name" value="ATPase_AAA_core"/>
</dbReference>
<evidence type="ECO:0000256" key="3">
    <source>
        <dbReference type="ARBA" id="ARBA00022801"/>
    </source>
</evidence>
<dbReference type="InterPro" id="IPR015947">
    <property type="entry name" value="PUA-like_sf"/>
</dbReference>
<dbReference type="Pfam" id="PF02190">
    <property type="entry name" value="LON_substr_bdg"/>
    <property type="match status" value="1"/>
</dbReference>
<sequence>MTTTTRDNVFILTLRQQMIFPAIRTSITIQPSTFQELCEFCEKYDSTHIGVVAMQPGKGGDAPEEPYSVGTYCRIGSHSQSTTKTGDQDITVVTLSIEGQSRFQVLKYTSKADSPYRLARINILDEKEAGDTSAEVKALMQNVEQNVMELLKEGSGSRNGESAGGPLKNLFGSNRQKVRWPSSPSVLADMIGAGLPSLSIRERQHILETFEVKKRLELALELVQKEVEVQKLSREISNKAQMRTKDELRETVLRRQLQELQRELRKVKGKGESSSEIDEEDGEDDEEEDDILALKEALKKCNLSADAKKIAAREMKRLQNIQPQHPEHTVCRTYLETLSNSPWSESTKDDLDLVRAREILEKDHYGLEKVKMRILEYLAVQKLRGNMKGPILCLHGPPGVGKTSLGRSIAKALGRKFHRLALGGVRDEAELRGHRRTYIGSMPGSIIQAMIQMQVNNPVILLDEIDKVTQNPMHNPSGALLELLDPEQNNSFKDHYVNTPFDLSNVLFLCTCNDLNTTDRPLLDRMEVIDLSGYTVEEKVHIATTHLFPKQRKLHALEAPDPEETQVEDIDGGDAAGADAKADESEEVQTSTDTEALMLAPEKPLLTLTDVAIADLISKWTKESGVRNLERRLAQVCRWAALRVTGAQSQSGKAFAAAIKAPEVNERDRLAEVALAECGPDATGNIVVDAHHLPHIVGAELFEPDLAERLSVGVAMGLSVSAVGGQLLFIEAARSKGSGKLTITGKLGDVMRESVETSMSLLRSKLYLVDEPAVNEVFQQLFDQTDQAKDPFKNDNIHVHFPAGAIPKDGPSAGVATTLALASLLLNRPVRSDTAVTGEISLRGHVLPVGGVRDKVLAAHRAGVQHVLLPLGNERNVKDELPASTLNSIEIHYVKNIDEALAWAFADNVKSFPVPVSPPDASQAPAFTMMSKL</sequence>
<dbReference type="InterPro" id="IPR003111">
    <property type="entry name" value="Lon_prtase_N"/>
</dbReference>
<feature type="binding site" evidence="9">
    <location>
        <begin position="396"/>
        <end position="403"/>
    </location>
    <ligand>
        <name>ATP</name>
        <dbReference type="ChEBI" id="CHEBI:30616"/>
    </ligand>
</feature>
<dbReference type="Gene3D" id="3.40.50.300">
    <property type="entry name" value="P-loop containing nucleotide triphosphate hydrolases"/>
    <property type="match status" value="1"/>
</dbReference>
<dbReference type="CDD" id="cd19500">
    <property type="entry name" value="RecA-like_Lon"/>
    <property type="match status" value="1"/>
</dbReference>
<dbReference type="PROSITE" id="PS51786">
    <property type="entry name" value="LON_PROTEOLYTIC"/>
    <property type="match status" value="1"/>
</dbReference>
<name>F2WQ74_KARVE</name>
<dbReference type="InterPro" id="IPR014721">
    <property type="entry name" value="Ribsml_uS5_D2-typ_fold_subgr"/>
</dbReference>
<dbReference type="Pfam" id="PF05362">
    <property type="entry name" value="Lon_C"/>
    <property type="match status" value="1"/>
</dbReference>
<dbReference type="Pfam" id="PF00004">
    <property type="entry name" value="AAA"/>
    <property type="match status" value="1"/>
</dbReference>
<dbReference type="Gene3D" id="1.10.8.60">
    <property type="match status" value="1"/>
</dbReference>
<reference evidence="14" key="1">
    <citation type="journal article" date="2011" name="J. Mol. Biol.">
        <title>Analysis of dinoflagellate mitochondrial protein sorting signals indicates a highly stable protein targeting system across eukaryotic diversity.</title>
        <authorList>
            <person name="Danne J.C."/>
            <person name="Waller R.F."/>
        </authorList>
    </citation>
    <scope>NUCLEOTIDE SEQUENCE</scope>
</reference>
<evidence type="ECO:0000256" key="9">
    <source>
        <dbReference type="PIRSR" id="PIRSR001174-2"/>
    </source>
</evidence>
<dbReference type="GO" id="GO:0004176">
    <property type="term" value="F:ATP-dependent peptidase activity"/>
    <property type="evidence" value="ECO:0007669"/>
    <property type="project" value="UniProtKB-UniRule"/>
</dbReference>
<comment type="catalytic activity">
    <reaction evidence="6">
        <text>Hydrolysis of proteins in presence of ATP.</text>
        <dbReference type="EC" id="3.4.21.53"/>
    </reaction>
</comment>
<dbReference type="Gene3D" id="3.30.230.10">
    <property type="match status" value="1"/>
</dbReference>
<dbReference type="PROSITE" id="PS51787">
    <property type="entry name" value="LON_N"/>
    <property type="match status" value="1"/>
</dbReference>
<dbReference type="InterPro" id="IPR020568">
    <property type="entry name" value="Ribosomal_Su5_D2-typ_SF"/>
</dbReference>
<dbReference type="GO" id="GO:0006508">
    <property type="term" value="P:proteolysis"/>
    <property type="evidence" value="ECO:0007669"/>
    <property type="project" value="UniProtKB-KW"/>
</dbReference>
<keyword evidence="1 7" id="KW-0645">Protease</keyword>
<feature type="compositionally biased region" description="Acidic residues" evidence="11">
    <location>
        <begin position="560"/>
        <end position="572"/>
    </location>
</feature>
<evidence type="ECO:0000256" key="2">
    <source>
        <dbReference type="ARBA" id="ARBA00022741"/>
    </source>
</evidence>
<proteinExistence type="evidence at transcript level"/>
<evidence type="ECO:0000313" key="14">
    <source>
        <dbReference type="EMBL" id="ADV91219.1"/>
    </source>
</evidence>
<dbReference type="GO" id="GO:0004252">
    <property type="term" value="F:serine-type endopeptidase activity"/>
    <property type="evidence" value="ECO:0007669"/>
    <property type="project" value="UniProtKB-UniRule"/>
</dbReference>
<dbReference type="InterPro" id="IPR046336">
    <property type="entry name" value="Lon_prtase_N_sf"/>
</dbReference>
<evidence type="ECO:0000256" key="11">
    <source>
        <dbReference type="SAM" id="MobiDB-lite"/>
    </source>
</evidence>
<dbReference type="FunFam" id="3.40.50.300:FF:000021">
    <property type="entry name" value="Lon protease homolog"/>
    <property type="match status" value="1"/>
</dbReference>
<comment type="similarity">
    <text evidence="7 10">Belongs to the peptidase S16 family.</text>
</comment>
<dbReference type="InterPro" id="IPR027417">
    <property type="entry name" value="P-loop_NTPase"/>
</dbReference>
<dbReference type="AlphaFoldDB" id="F2WQ74"/>
<dbReference type="GO" id="GO:0030163">
    <property type="term" value="P:protein catabolic process"/>
    <property type="evidence" value="ECO:0007669"/>
    <property type="project" value="InterPro"/>
</dbReference>
<dbReference type="InterPro" id="IPR003593">
    <property type="entry name" value="AAA+_ATPase"/>
</dbReference>
<dbReference type="Gene3D" id="1.20.5.5270">
    <property type="match status" value="1"/>
</dbReference>
<dbReference type="EMBL" id="HQ199291">
    <property type="protein sequence ID" value="ADV91219.1"/>
    <property type="molecule type" value="mRNA"/>
</dbReference>
<evidence type="ECO:0000256" key="1">
    <source>
        <dbReference type="ARBA" id="ARBA00022670"/>
    </source>
</evidence>
<feature type="compositionally biased region" description="Acidic residues" evidence="11">
    <location>
        <begin position="275"/>
        <end position="289"/>
    </location>
</feature>
<dbReference type="SMART" id="SM00464">
    <property type="entry name" value="LON"/>
    <property type="match status" value="1"/>
</dbReference>
<dbReference type="InterPro" id="IPR004815">
    <property type="entry name" value="Lon_bac/euk-typ"/>
</dbReference>
<evidence type="ECO:0000259" key="13">
    <source>
        <dbReference type="PROSITE" id="PS51787"/>
    </source>
</evidence>
<evidence type="ECO:0000256" key="4">
    <source>
        <dbReference type="ARBA" id="ARBA00022825"/>
    </source>
</evidence>
<feature type="domain" description="Lon N-terminal" evidence="13">
    <location>
        <begin position="9"/>
        <end position="227"/>
    </location>
</feature>
<evidence type="ECO:0000256" key="10">
    <source>
        <dbReference type="PROSITE-ProRule" id="PRU01122"/>
    </source>
</evidence>
<evidence type="ECO:0000256" key="6">
    <source>
        <dbReference type="ARBA" id="ARBA00050665"/>
    </source>
</evidence>
<dbReference type="SUPFAM" id="SSF52540">
    <property type="entry name" value="P-loop containing nucleoside triphosphate hydrolases"/>
    <property type="match status" value="1"/>
</dbReference>
<dbReference type="GO" id="GO:0005524">
    <property type="term" value="F:ATP binding"/>
    <property type="evidence" value="ECO:0007669"/>
    <property type="project" value="UniProtKB-KW"/>
</dbReference>
<dbReference type="PANTHER" id="PTHR10046">
    <property type="entry name" value="ATP DEPENDENT LON PROTEASE FAMILY MEMBER"/>
    <property type="match status" value="1"/>
</dbReference>
<dbReference type="SMART" id="SM00382">
    <property type="entry name" value="AAA"/>
    <property type="match status" value="1"/>
</dbReference>
<feature type="region of interest" description="Disordered" evidence="11">
    <location>
        <begin position="556"/>
        <end position="593"/>
    </location>
</feature>
<dbReference type="GO" id="GO:0016887">
    <property type="term" value="F:ATP hydrolysis activity"/>
    <property type="evidence" value="ECO:0007669"/>
    <property type="project" value="InterPro"/>
</dbReference>
<evidence type="ECO:0000256" key="7">
    <source>
        <dbReference type="PIRNR" id="PIRNR001174"/>
    </source>
</evidence>